<keyword evidence="1" id="KW-0732">Signal</keyword>
<evidence type="ECO:0000313" key="2">
    <source>
        <dbReference type="EMBL" id="KAK7058094.1"/>
    </source>
</evidence>
<name>A0AAW0E3W2_9AGAR</name>
<sequence length="251" mass="27024">MLLRRLLVALFFGALGFSTNAIADSPPTRLPKSARTNLPLWLSPMPKDLPSDFLRSLRVVVCIMFHPPAATPRQVAPRSGSSPIPLLTYPCLIGVRQINNNQFMGYLTPATSRNAITVQTSAVNALVGAFKIPVGVTSQSGMLVYDMSSGLVLGGLSTTSAHQPMSNGLSTYVTLTSLDPPSDTPPTYTNGFFEWAIWSYNVGIQILTPQWVNPDGTMINLNVDVMPNGVIIRLTGRSLVTPNANRAVSII</sequence>
<gene>
    <name evidence="2" type="ORF">R3P38DRAFT_3169607</name>
</gene>
<reference evidence="2 3" key="1">
    <citation type="journal article" date="2024" name="J Genomics">
        <title>Draft genome sequencing and assembly of Favolaschia claudopus CIRM-BRFM 2984 isolated from oak limbs.</title>
        <authorList>
            <person name="Navarro D."/>
            <person name="Drula E."/>
            <person name="Chaduli D."/>
            <person name="Cazenave R."/>
            <person name="Ahrendt S."/>
            <person name="Wang J."/>
            <person name="Lipzen A."/>
            <person name="Daum C."/>
            <person name="Barry K."/>
            <person name="Grigoriev I.V."/>
            <person name="Favel A."/>
            <person name="Rosso M.N."/>
            <person name="Martin F."/>
        </authorList>
    </citation>
    <scope>NUCLEOTIDE SEQUENCE [LARGE SCALE GENOMIC DNA]</scope>
    <source>
        <strain evidence="2 3">CIRM-BRFM 2984</strain>
    </source>
</reference>
<feature type="chain" id="PRO_5043934223" evidence="1">
    <location>
        <begin position="24"/>
        <end position="251"/>
    </location>
</feature>
<proteinExistence type="predicted"/>
<comment type="caution">
    <text evidence="2">The sequence shown here is derived from an EMBL/GenBank/DDBJ whole genome shotgun (WGS) entry which is preliminary data.</text>
</comment>
<dbReference type="Proteomes" id="UP001362999">
    <property type="component" value="Unassembled WGS sequence"/>
</dbReference>
<keyword evidence="3" id="KW-1185">Reference proteome</keyword>
<dbReference type="AlphaFoldDB" id="A0AAW0E3W2"/>
<protein>
    <submittedName>
        <fullName evidence="2">Uncharacterized protein</fullName>
    </submittedName>
</protein>
<organism evidence="2 3">
    <name type="scientific">Favolaschia claudopus</name>
    <dbReference type="NCBI Taxonomy" id="2862362"/>
    <lineage>
        <taxon>Eukaryota</taxon>
        <taxon>Fungi</taxon>
        <taxon>Dikarya</taxon>
        <taxon>Basidiomycota</taxon>
        <taxon>Agaricomycotina</taxon>
        <taxon>Agaricomycetes</taxon>
        <taxon>Agaricomycetidae</taxon>
        <taxon>Agaricales</taxon>
        <taxon>Marasmiineae</taxon>
        <taxon>Mycenaceae</taxon>
        <taxon>Favolaschia</taxon>
    </lineage>
</organism>
<dbReference type="EMBL" id="JAWWNJ010000004">
    <property type="protein sequence ID" value="KAK7058094.1"/>
    <property type="molecule type" value="Genomic_DNA"/>
</dbReference>
<evidence type="ECO:0000256" key="1">
    <source>
        <dbReference type="SAM" id="SignalP"/>
    </source>
</evidence>
<feature type="signal peptide" evidence="1">
    <location>
        <begin position="1"/>
        <end position="23"/>
    </location>
</feature>
<accession>A0AAW0E3W2</accession>
<evidence type="ECO:0000313" key="3">
    <source>
        <dbReference type="Proteomes" id="UP001362999"/>
    </source>
</evidence>